<dbReference type="EMBL" id="HACA01026387">
    <property type="protein sequence ID" value="CDW43748.1"/>
    <property type="molecule type" value="Transcribed_RNA"/>
</dbReference>
<name>A0A0K2UZQ3_LEPSM</name>
<dbReference type="AlphaFoldDB" id="A0A0K2UZQ3"/>
<proteinExistence type="predicted"/>
<reference evidence="1" key="1">
    <citation type="submission" date="2014-05" db="EMBL/GenBank/DDBJ databases">
        <authorList>
            <person name="Chronopoulou M."/>
        </authorList>
    </citation>
    <scope>NUCLEOTIDE SEQUENCE</scope>
    <source>
        <tissue evidence="1">Whole organism</tissue>
    </source>
</reference>
<protein>
    <submittedName>
        <fullName evidence="1">Uncharacterized protein</fullName>
    </submittedName>
</protein>
<organism evidence="1">
    <name type="scientific">Lepeophtheirus salmonis</name>
    <name type="common">Salmon louse</name>
    <name type="synonym">Caligus salmonis</name>
    <dbReference type="NCBI Taxonomy" id="72036"/>
    <lineage>
        <taxon>Eukaryota</taxon>
        <taxon>Metazoa</taxon>
        <taxon>Ecdysozoa</taxon>
        <taxon>Arthropoda</taxon>
        <taxon>Crustacea</taxon>
        <taxon>Multicrustacea</taxon>
        <taxon>Hexanauplia</taxon>
        <taxon>Copepoda</taxon>
        <taxon>Siphonostomatoida</taxon>
        <taxon>Caligidae</taxon>
        <taxon>Lepeophtheirus</taxon>
    </lineage>
</organism>
<evidence type="ECO:0000313" key="1">
    <source>
        <dbReference type="EMBL" id="CDW43748.1"/>
    </source>
</evidence>
<sequence length="22" mass="2781">MFFFKFCTLSFEIFLEIKKSQF</sequence>
<accession>A0A0K2UZQ3</accession>